<dbReference type="GO" id="GO:0016301">
    <property type="term" value="F:kinase activity"/>
    <property type="evidence" value="ECO:0007669"/>
    <property type="project" value="UniProtKB-KW"/>
</dbReference>
<dbReference type="AlphaFoldDB" id="A0A841CVG4"/>
<dbReference type="InterPro" id="IPR036390">
    <property type="entry name" value="WH_DNA-bd_sf"/>
</dbReference>
<keyword evidence="2" id="KW-0418">Kinase</keyword>
<evidence type="ECO:0000313" key="2">
    <source>
        <dbReference type="EMBL" id="MBB5959386.1"/>
    </source>
</evidence>
<dbReference type="PANTHER" id="PTHR18964:SF149">
    <property type="entry name" value="BIFUNCTIONAL UDP-N-ACETYLGLUCOSAMINE 2-EPIMERASE_N-ACETYLMANNOSAMINE KINASE"/>
    <property type="match status" value="1"/>
</dbReference>
<evidence type="ECO:0000256" key="1">
    <source>
        <dbReference type="ARBA" id="ARBA00006479"/>
    </source>
</evidence>
<organism evidence="2 3">
    <name type="scientific">Saccharothrix tamanrassetensis</name>
    <dbReference type="NCBI Taxonomy" id="1051531"/>
    <lineage>
        <taxon>Bacteria</taxon>
        <taxon>Bacillati</taxon>
        <taxon>Actinomycetota</taxon>
        <taxon>Actinomycetes</taxon>
        <taxon>Pseudonocardiales</taxon>
        <taxon>Pseudonocardiaceae</taxon>
        <taxon>Saccharothrix</taxon>
    </lineage>
</organism>
<proteinExistence type="inferred from homology"/>
<dbReference type="Pfam" id="PF00480">
    <property type="entry name" value="ROK"/>
    <property type="match status" value="1"/>
</dbReference>
<dbReference type="Gene3D" id="3.30.420.40">
    <property type="match status" value="2"/>
</dbReference>
<dbReference type="InterPro" id="IPR043129">
    <property type="entry name" value="ATPase_NBD"/>
</dbReference>
<dbReference type="InterPro" id="IPR000600">
    <property type="entry name" value="ROK"/>
</dbReference>
<dbReference type="PANTHER" id="PTHR18964">
    <property type="entry name" value="ROK (REPRESSOR, ORF, KINASE) FAMILY"/>
    <property type="match status" value="1"/>
</dbReference>
<gene>
    <name evidence="2" type="ORF">FHS29_006007</name>
</gene>
<accession>A0A841CVG4</accession>
<keyword evidence="3" id="KW-1185">Reference proteome</keyword>
<reference evidence="2 3" key="1">
    <citation type="submission" date="2020-08" db="EMBL/GenBank/DDBJ databases">
        <title>Genomic Encyclopedia of Type Strains, Phase III (KMG-III): the genomes of soil and plant-associated and newly described type strains.</title>
        <authorList>
            <person name="Whitman W."/>
        </authorList>
    </citation>
    <scope>NUCLEOTIDE SEQUENCE [LARGE SCALE GENOMIC DNA]</scope>
    <source>
        <strain evidence="2 3">CECT 8640</strain>
    </source>
</reference>
<dbReference type="EMBL" id="JACHJN010000011">
    <property type="protein sequence ID" value="MBB5959386.1"/>
    <property type="molecule type" value="Genomic_DNA"/>
</dbReference>
<dbReference type="InterPro" id="IPR036388">
    <property type="entry name" value="WH-like_DNA-bd_sf"/>
</dbReference>
<dbReference type="SUPFAM" id="SSF53067">
    <property type="entry name" value="Actin-like ATPase domain"/>
    <property type="match status" value="1"/>
</dbReference>
<name>A0A841CVG4_9PSEU</name>
<dbReference type="Proteomes" id="UP000547510">
    <property type="component" value="Unassembled WGS sequence"/>
</dbReference>
<dbReference type="Gene3D" id="1.10.10.10">
    <property type="entry name" value="Winged helix-like DNA-binding domain superfamily/Winged helix DNA-binding domain"/>
    <property type="match status" value="1"/>
</dbReference>
<evidence type="ECO:0000313" key="3">
    <source>
        <dbReference type="Proteomes" id="UP000547510"/>
    </source>
</evidence>
<protein>
    <submittedName>
        <fullName evidence="2">Putative NBD/HSP70 family sugar kinase</fullName>
    </submittedName>
</protein>
<keyword evidence="2" id="KW-0808">Transferase</keyword>
<dbReference type="RefSeq" id="WP_184696243.1">
    <property type="nucleotide sequence ID" value="NZ_JACHJN010000011.1"/>
</dbReference>
<comment type="similarity">
    <text evidence="1">Belongs to the ROK (NagC/XylR) family.</text>
</comment>
<dbReference type="SUPFAM" id="SSF46785">
    <property type="entry name" value="Winged helix' DNA-binding domain"/>
    <property type="match status" value="1"/>
</dbReference>
<sequence length="380" mass="40718">MQPRRRTTTAATILRSVLDNGPVARSTIARLTGLSAAAVTKQYAELADLGLLREVEEARVPRVTVGRPHVPVDIDVERYAVCGVHIALTHTTLSVVDLRGRVLHQDREPHPGRSPEAVFQGILCLLPDFLRDHLGDRSPLGIGLATGGWVDPERGVIVRHSQLGWRDVQAREALRQFGLPVHVESHSRALARAEQLFGDQRSRNSMVHLFVGNVVDAAIATAGTVHHGPRSASGDVAHLRLEGSSVECPCGRRGCFQATVSDRAVAERAAREGVIAEPSLPLLLDRARAGDGRAKGLLRERARHVGRAVGLLLDVINPDVLVLTEAGVVHLPECLDVVRAQVGDRAGSVVPTSFGRDVLSVAAGSVVLDAIYGSPLDRCA</sequence>
<comment type="caution">
    <text evidence="2">The sequence shown here is derived from an EMBL/GenBank/DDBJ whole genome shotgun (WGS) entry which is preliminary data.</text>
</comment>